<proteinExistence type="inferred from homology"/>
<evidence type="ECO:0000313" key="6">
    <source>
        <dbReference type="Proteomes" id="UP000504844"/>
    </source>
</evidence>
<dbReference type="Gene3D" id="1.25.40.10">
    <property type="entry name" value="Tetratricopeptide repeat domain"/>
    <property type="match status" value="2"/>
</dbReference>
<feature type="binding site" evidence="2">
    <location>
        <position position="370"/>
    </location>
    <ligand>
        <name>Fe cation</name>
        <dbReference type="ChEBI" id="CHEBI:24875"/>
    </ligand>
</feature>
<keyword evidence="2 3" id="KW-0472">Membrane</keyword>
<evidence type="ECO:0000256" key="1">
    <source>
        <dbReference type="ARBA" id="ARBA00022723"/>
    </source>
</evidence>
<comment type="subcellular location">
    <subcellularLocation>
        <location evidence="2">Cell inner membrane</location>
        <topology evidence="2">Single-pass membrane protein</topology>
        <orientation evidence="2">Cytoplasmic side</orientation>
    </subcellularLocation>
</comment>
<dbReference type="NCBIfam" id="NF008755">
    <property type="entry name" value="PRK11788.1-3"/>
    <property type="match status" value="1"/>
</dbReference>
<dbReference type="AlphaFoldDB" id="A0A6M8T0V3"/>
<dbReference type="RefSeq" id="WP_173534138.1">
    <property type="nucleotide sequence ID" value="NZ_CP054143.1"/>
</dbReference>
<keyword evidence="2 3" id="KW-1133">Transmembrane helix</keyword>
<keyword evidence="1 2" id="KW-0479">Metal-binding</keyword>
<sequence>MIEIQFWWLAILPIFFGAGWLAARVDIKHVIAESHSLPIAYFKAVNHLLAGEMNKAIDIYIEIAKNHSETIELQVTLGHLFRRRGELERAIRMHQKILSRRDLSESQRQQSQLDLAIDFIKSGLFDRAEKILHDLSNTDSARLARVELLAIYQQEHEWQKAIATAELLRDESNSFQHEIAQFYCELASESLIRNQNEKAINELNLALKEHRHSARARLMLGEIALSEARPDDAIEHWLKMPAQDIHYLALAARHLIAAFHSKNQLADGIALLIRYVQQYPELDVVDLIYEQLLATAGIDAAYDFVRERLREHPSMPGLKKLLDAHLLVAPADQKSELEVIGKLLHDNTRSYSMYYCSECGFKTRQFFWHCPGCNQWETYAPVRGKSRSVV</sequence>
<protein>
    <recommendedName>
        <fullName evidence="2">Lipopolysaccharide assembly protein B</fullName>
    </recommendedName>
</protein>
<accession>A0A6M8T0V3</accession>
<feature type="transmembrane region" description="Helical" evidence="3">
    <location>
        <begin position="6"/>
        <end position="23"/>
    </location>
</feature>
<keyword evidence="2" id="KW-0408">Iron</keyword>
<dbReference type="GO" id="GO:0009898">
    <property type="term" value="C:cytoplasmic side of plasma membrane"/>
    <property type="evidence" value="ECO:0007669"/>
    <property type="project" value="UniProtKB-UniRule"/>
</dbReference>
<keyword evidence="2" id="KW-1003">Cell membrane</keyword>
<evidence type="ECO:0000313" key="5">
    <source>
        <dbReference type="EMBL" id="QKJ67637.1"/>
    </source>
</evidence>
<dbReference type="InterPro" id="IPR011990">
    <property type="entry name" value="TPR-like_helical_dom_sf"/>
</dbReference>
<dbReference type="GO" id="GO:0008653">
    <property type="term" value="P:lipopolysaccharide metabolic process"/>
    <property type="evidence" value="ECO:0007669"/>
    <property type="project" value="InterPro"/>
</dbReference>
<dbReference type="GO" id="GO:0046890">
    <property type="term" value="P:regulation of lipid biosynthetic process"/>
    <property type="evidence" value="ECO:0007669"/>
    <property type="project" value="UniProtKB-UniRule"/>
</dbReference>
<dbReference type="EMBL" id="CP054143">
    <property type="protein sequence ID" value="QKJ67637.1"/>
    <property type="molecule type" value="Genomic_DNA"/>
</dbReference>
<keyword evidence="2 3" id="KW-0812">Transmembrane</keyword>
<dbReference type="InterPro" id="IPR030865">
    <property type="entry name" value="LapB"/>
</dbReference>
<comment type="function">
    <text evidence="2">Modulates cellular lipopolysaccharide (LPS) levels by regulating LpxC, which is involved in lipid A biosynthesis. May act by modulating the proteolytic activity of FtsH towards LpxC. May also coordinate assembly of proteins involved in LPS synthesis at the plasma membrane.</text>
</comment>
<evidence type="ECO:0000256" key="3">
    <source>
        <dbReference type="SAM" id="Phobius"/>
    </source>
</evidence>
<keyword evidence="6" id="KW-1185">Reference proteome</keyword>
<keyword evidence="2" id="KW-0677">Repeat</keyword>
<dbReference type="HAMAP" id="MF_00994">
    <property type="entry name" value="LPS_assembly_LapB"/>
    <property type="match status" value="1"/>
</dbReference>
<reference evidence="5 6" key="1">
    <citation type="submission" date="2020-05" db="EMBL/GenBank/DDBJ databases">
        <title>Complete genome sequence of Deefgea sp. D17.</title>
        <authorList>
            <person name="Bae J.-W."/>
            <person name="Han J.E."/>
        </authorList>
    </citation>
    <scope>NUCLEOTIDE SEQUENCE [LARGE SCALE GENOMIC DNA]</scope>
    <source>
        <strain evidence="5 6">D17</strain>
    </source>
</reference>
<keyword evidence="2" id="KW-0802">TPR repeat</keyword>
<feature type="binding site" evidence="2">
    <location>
        <position position="359"/>
    </location>
    <ligand>
        <name>Fe cation</name>
        <dbReference type="ChEBI" id="CHEBI:24875"/>
    </ligand>
</feature>
<gene>
    <name evidence="2 5" type="primary">lapB</name>
    <name evidence="5" type="ORF">HQN60_13455</name>
</gene>
<feature type="topological domain" description="Cytoplasmic" evidence="2">
    <location>
        <begin position="24"/>
        <end position="390"/>
    </location>
</feature>
<organism evidence="5 6">
    <name type="scientific">Deefgea piscis</name>
    <dbReference type="NCBI Taxonomy" id="2739061"/>
    <lineage>
        <taxon>Bacteria</taxon>
        <taxon>Pseudomonadati</taxon>
        <taxon>Pseudomonadota</taxon>
        <taxon>Betaproteobacteria</taxon>
        <taxon>Neisseriales</taxon>
        <taxon>Chitinibacteraceae</taxon>
        <taxon>Deefgea</taxon>
    </lineage>
</organism>
<dbReference type="GO" id="GO:0005506">
    <property type="term" value="F:iron ion binding"/>
    <property type="evidence" value="ECO:0007669"/>
    <property type="project" value="UniProtKB-UniRule"/>
</dbReference>
<dbReference type="InterPro" id="IPR041166">
    <property type="entry name" value="Rubredoxin_2"/>
</dbReference>
<feature type="domain" description="LapB rubredoxin metal binding" evidence="4">
    <location>
        <begin position="354"/>
        <end position="378"/>
    </location>
</feature>
<dbReference type="KEGG" id="dee:HQN60_13455"/>
<dbReference type="Proteomes" id="UP000504844">
    <property type="component" value="Chromosome"/>
</dbReference>
<keyword evidence="2" id="KW-0997">Cell inner membrane</keyword>
<feature type="binding site" evidence="2">
    <location>
        <position position="356"/>
    </location>
    <ligand>
        <name>Fe cation</name>
        <dbReference type="ChEBI" id="CHEBI:24875"/>
    </ligand>
</feature>
<comment type="similarity">
    <text evidence="2">Belongs to the LapB family.</text>
</comment>
<evidence type="ECO:0000256" key="2">
    <source>
        <dbReference type="HAMAP-Rule" id="MF_00994"/>
    </source>
</evidence>
<feature type="binding site" evidence="2">
    <location>
        <position position="373"/>
    </location>
    <ligand>
        <name>Fe cation</name>
        <dbReference type="ChEBI" id="CHEBI:24875"/>
    </ligand>
</feature>
<dbReference type="SUPFAM" id="SSF48452">
    <property type="entry name" value="TPR-like"/>
    <property type="match status" value="1"/>
</dbReference>
<name>A0A6M8T0V3_9NEIS</name>
<evidence type="ECO:0000259" key="4">
    <source>
        <dbReference type="Pfam" id="PF18073"/>
    </source>
</evidence>
<dbReference type="Pfam" id="PF18073">
    <property type="entry name" value="Zn_ribbon_LapB"/>
    <property type="match status" value="1"/>
</dbReference>